<accession>E9SCZ3</accession>
<keyword evidence="1" id="KW-0472">Membrane</keyword>
<evidence type="ECO:0000313" key="3">
    <source>
        <dbReference type="Proteomes" id="UP000004259"/>
    </source>
</evidence>
<feature type="transmembrane region" description="Helical" evidence="1">
    <location>
        <begin position="71"/>
        <end position="91"/>
    </location>
</feature>
<evidence type="ECO:0000256" key="1">
    <source>
        <dbReference type="SAM" id="Phobius"/>
    </source>
</evidence>
<gene>
    <name evidence="2" type="ORF">CUS_6747</name>
</gene>
<proteinExistence type="predicted"/>
<organism evidence="2 3">
    <name type="scientific">Ruminococcus albus 8</name>
    <dbReference type="NCBI Taxonomy" id="246199"/>
    <lineage>
        <taxon>Bacteria</taxon>
        <taxon>Bacillati</taxon>
        <taxon>Bacillota</taxon>
        <taxon>Clostridia</taxon>
        <taxon>Eubacteriales</taxon>
        <taxon>Oscillospiraceae</taxon>
        <taxon>Ruminococcus</taxon>
    </lineage>
</organism>
<keyword evidence="1" id="KW-1133">Transmembrane helix</keyword>
<dbReference type="AlphaFoldDB" id="E9SCZ3"/>
<keyword evidence="1" id="KW-0812">Transmembrane</keyword>
<keyword evidence="3" id="KW-1185">Reference proteome</keyword>
<dbReference type="RefSeq" id="WP_002849980.1">
    <property type="nucleotide sequence ID" value="NZ_ADKM02000085.1"/>
</dbReference>
<protein>
    <submittedName>
        <fullName evidence="2">Uncharacterized protein</fullName>
    </submittedName>
</protein>
<comment type="caution">
    <text evidence="2">The sequence shown here is derived from an EMBL/GenBank/DDBJ whole genome shotgun (WGS) entry which is preliminary data.</text>
</comment>
<sequence length="92" mass="10354">MIKGVNKKIIDIKCTNSECFDRALLFVNANCMFSENENEELAKKYVARLTKEFKDGGECCHEQHRAFTKNIFAVLPWVIAAAALAAAIRFAL</sequence>
<dbReference type="Proteomes" id="UP000004259">
    <property type="component" value="Unassembled WGS sequence"/>
</dbReference>
<dbReference type="OrthoDB" id="1859963at2"/>
<evidence type="ECO:0000313" key="2">
    <source>
        <dbReference type="EMBL" id="EGC02915.1"/>
    </source>
</evidence>
<dbReference type="STRING" id="246199.CUS_6747"/>
<reference evidence="2 3" key="1">
    <citation type="submission" date="2011-02" db="EMBL/GenBank/DDBJ databases">
        <authorList>
            <person name="Nelson K.E."/>
            <person name="Sutton G."/>
            <person name="Torralba M."/>
            <person name="Durkin S."/>
            <person name="Harkins D."/>
            <person name="Montgomery R."/>
            <person name="Ziemer C."/>
            <person name="Klaassens E."/>
            <person name="Ocuiv P."/>
            <person name="Morrison M."/>
        </authorList>
    </citation>
    <scope>NUCLEOTIDE SEQUENCE [LARGE SCALE GENOMIC DNA]</scope>
    <source>
        <strain evidence="2 3">8</strain>
    </source>
</reference>
<dbReference type="EMBL" id="ADKM02000085">
    <property type="protein sequence ID" value="EGC02915.1"/>
    <property type="molecule type" value="Genomic_DNA"/>
</dbReference>
<name>E9SCZ3_RUMAL</name>